<name>A0A6P3WMQ2_DINQU</name>
<feature type="compositionally biased region" description="Low complexity" evidence="1">
    <location>
        <begin position="981"/>
        <end position="1008"/>
    </location>
</feature>
<dbReference type="RefSeq" id="XP_014467380.1">
    <property type="nucleotide sequence ID" value="XM_014611894.1"/>
</dbReference>
<feature type="compositionally biased region" description="Basic and acidic residues" evidence="1">
    <location>
        <begin position="1"/>
        <end position="11"/>
    </location>
</feature>
<proteinExistence type="predicted"/>
<dbReference type="InterPro" id="IPR052671">
    <property type="entry name" value="Acrosomal_SP-10-like"/>
</dbReference>
<evidence type="ECO:0000313" key="3">
    <source>
        <dbReference type="RefSeq" id="XP_014467380.1"/>
    </source>
</evidence>
<evidence type="ECO:0000313" key="2">
    <source>
        <dbReference type="Proteomes" id="UP000515204"/>
    </source>
</evidence>
<organism evidence="2 3">
    <name type="scientific">Dinoponera quadriceps</name>
    <name type="common">South American ant</name>
    <dbReference type="NCBI Taxonomy" id="609295"/>
    <lineage>
        <taxon>Eukaryota</taxon>
        <taxon>Metazoa</taxon>
        <taxon>Ecdysozoa</taxon>
        <taxon>Arthropoda</taxon>
        <taxon>Hexapoda</taxon>
        <taxon>Insecta</taxon>
        <taxon>Pterygota</taxon>
        <taxon>Neoptera</taxon>
        <taxon>Endopterygota</taxon>
        <taxon>Hymenoptera</taxon>
        <taxon>Apocrita</taxon>
        <taxon>Aculeata</taxon>
        <taxon>Formicoidea</taxon>
        <taxon>Formicidae</taxon>
        <taxon>Ponerinae</taxon>
        <taxon>Ponerini</taxon>
        <taxon>Dinoponera</taxon>
    </lineage>
</organism>
<dbReference type="OrthoDB" id="10248373at2759"/>
<feature type="compositionally biased region" description="Low complexity" evidence="1">
    <location>
        <begin position="961"/>
        <end position="973"/>
    </location>
</feature>
<sequence length="1071" mass="125107">MLDDNGKRCVEPKPASAARPSKMVEMQQRFSSLPGLISDMQKLLMMNDQLCGPLKIFQSRATTETSNSIDQIVHGILEIYNTCNILPVHEQGKFKIHVDPKTDVPVITSIQVMLLNTNFSSQYRLAEDTLHGHQVGLWPIMSPYLFIQIVWGLHCEELLPRFVLYVPLELSIEILSAIIPCLAQLGFERAVNLVTQLVNYMYKFIYKLAVTGTQVEPCEEYMNQLQANFQELLDQLSNPRVTRLPDLSEQLRYEHQGIILKNIVRMNKLCATERINGGVLDGCEKFYALTFGNEMYLKLPAKQLQSCINEMDQSLITLLINHLKEVNCHMYLAWAETDDRENSLLSLQRAIITECVYFGKVVQTDAKLQEDQELRTCLDQLIGSHKQPQLTLEEIYNGVQSGQLTNLKELLQRYQEWDESTLEFVNAWQSLLLTEDFLVLFRYLKHTFSVNRYTHQQKVYLQRMVMEIILKRSVRDLYDITLLYILHHYHDHFLMNLYDLYDLHGFYRLMQQSTWDNLVFLKSLLIHMLHSPKHVLTALIHTAVDVSNSYMCTPKQLLILRPFLCIKMPNDTTLLTEILYQMCMDAHPWEPRKYVSLIVTMLKVSVTSPEDILINVCIRYLMEMPYDCNVMCILTITCKIIDTYSLKAGVMELCLVVTRKISNWRKCEPTKKREKVNELVSQLLRVLRKCVGKQHLMTVEQKRLVLNTLLPHIEPLDKAAFRPLLYMMQRNVLTIVDDYARRCHSVRAKYKLARREHSDIWHFLGNIQLKKQDFIRHMLLHATDAEFRTNCLDITTKYWFFFGWLDEFDAYDNVTRITMEAIRITIEYPEEMPCDGFSTLLSNCMRFTQVFAEHPKAKGQAERILRVLLNNMHFVLRSTRLTQRWKAFDVLIKELELVMTSKTTSLLADFLNEVAKFIKDMICCMNDNQIDNGWMNDNQTSDNQISDNQMSDNQMSYNQISDNQMNDDQMSDNQMDEDQMSDNQMNDDQMSDNQMNDDQMSDNQMNDDQTTMNNAAYEINLPNKDTYGMFDSYKFICGCFSVPGTENHQFIAKLEEIMFTEDYCCLNSHPL</sequence>
<keyword evidence="2" id="KW-1185">Reference proteome</keyword>
<protein>
    <submittedName>
        <fullName evidence="3">Uncharacterized protein LOC106740647 isoform X1</fullName>
    </submittedName>
</protein>
<dbReference type="PANTHER" id="PTHR17571:SF34">
    <property type="entry name" value="ACROSOMAL PROTEIN SP-10"/>
    <property type="match status" value="1"/>
</dbReference>
<dbReference type="AlphaFoldDB" id="A0A6P3WMQ2"/>
<feature type="region of interest" description="Disordered" evidence="1">
    <location>
        <begin position="1"/>
        <end position="20"/>
    </location>
</feature>
<gene>
    <name evidence="3" type="primary">LOC106740647</name>
</gene>
<feature type="region of interest" description="Disordered" evidence="1">
    <location>
        <begin position="959"/>
        <end position="1008"/>
    </location>
</feature>
<evidence type="ECO:0000256" key="1">
    <source>
        <dbReference type="SAM" id="MobiDB-lite"/>
    </source>
</evidence>
<dbReference type="PANTHER" id="PTHR17571">
    <property type="entry name" value="URINARY PROTEIN RUP /ACROSOMAL PROTEIN SP-10"/>
    <property type="match status" value="1"/>
</dbReference>
<reference evidence="3" key="1">
    <citation type="submission" date="2025-08" db="UniProtKB">
        <authorList>
            <consortium name="RefSeq"/>
        </authorList>
    </citation>
    <scope>IDENTIFICATION</scope>
</reference>
<accession>A0A6P3WMQ2</accession>
<dbReference type="Proteomes" id="UP000515204">
    <property type="component" value="Unplaced"/>
</dbReference>
<dbReference type="KEGG" id="dqu:106740647"/>
<dbReference type="GeneID" id="106740647"/>